<dbReference type="EMBL" id="LDEV01000625">
    <property type="protein sequence ID" value="KLJ12904.1"/>
    <property type="molecule type" value="Genomic_DNA"/>
</dbReference>
<dbReference type="AlphaFoldDB" id="A0A0H1BN08"/>
<evidence type="ECO:0000313" key="1">
    <source>
        <dbReference type="EMBL" id="KLJ12904.1"/>
    </source>
</evidence>
<sequence>MAGGYNGGSRAVKSTLPQVFITWVPLLRAVVDIRGHPKNRPSFFPFYLLQLGVLGANSHHRHCNRPNCTTESVITVLWSIAGAYIQSLRRIASPPPLTLG</sequence>
<name>A0A0H1BN08_9EURO</name>
<evidence type="ECO:0000313" key="2">
    <source>
        <dbReference type="Proteomes" id="UP000053573"/>
    </source>
</evidence>
<organism evidence="1 2">
    <name type="scientific">Blastomyces silverae</name>
    <dbReference type="NCBI Taxonomy" id="2060906"/>
    <lineage>
        <taxon>Eukaryota</taxon>
        <taxon>Fungi</taxon>
        <taxon>Dikarya</taxon>
        <taxon>Ascomycota</taxon>
        <taxon>Pezizomycotina</taxon>
        <taxon>Eurotiomycetes</taxon>
        <taxon>Eurotiomycetidae</taxon>
        <taxon>Onygenales</taxon>
        <taxon>Ajellomycetaceae</taxon>
        <taxon>Blastomyces</taxon>
    </lineage>
</organism>
<accession>A0A0H1BN08</accession>
<comment type="caution">
    <text evidence="1">The sequence shown here is derived from an EMBL/GenBank/DDBJ whole genome shotgun (WGS) entry which is preliminary data.</text>
</comment>
<gene>
    <name evidence="1" type="ORF">EMPG_12130</name>
</gene>
<keyword evidence="2" id="KW-1185">Reference proteome</keyword>
<reference evidence="2" key="1">
    <citation type="journal article" date="2015" name="PLoS Genet.">
        <title>The dynamic genome and transcriptome of the human fungal pathogen Blastomyces and close relative Emmonsia.</title>
        <authorList>
            <person name="Munoz J.F."/>
            <person name="Gauthier G.M."/>
            <person name="Desjardins C.A."/>
            <person name="Gallo J.E."/>
            <person name="Holder J."/>
            <person name="Sullivan T.D."/>
            <person name="Marty A.J."/>
            <person name="Carmen J.C."/>
            <person name="Chen Z."/>
            <person name="Ding L."/>
            <person name="Gujja S."/>
            <person name="Magrini V."/>
            <person name="Misas E."/>
            <person name="Mitreva M."/>
            <person name="Priest M."/>
            <person name="Saif S."/>
            <person name="Whiston E.A."/>
            <person name="Young S."/>
            <person name="Zeng Q."/>
            <person name="Goldman W.E."/>
            <person name="Mardis E.R."/>
            <person name="Taylor J.W."/>
            <person name="McEwen J.G."/>
            <person name="Clay O.K."/>
            <person name="Klein B.S."/>
            <person name="Cuomo C.A."/>
        </authorList>
    </citation>
    <scope>NUCLEOTIDE SEQUENCE [LARGE SCALE GENOMIC DNA]</scope>
    <source>
        <strain evidence="2">UAMH 139</strain>
    </source>
</reference>
<dbReference type="Proteomes" id="UP000053573">
    <property type="component" value="Unassembled WGS sequence"/>
</dbReference>
<protein>
    <submittedName>
        <fullName evidence="1">Uncharacterized protein</fullName>
    </submittedName>
</protein>
<proteinExistence type="predicted"/>